<evidence type="ECO:0000256" key="1">
    <source>
        <dbReference type="SAM" id="MobiDB-lite"/>
    </source>
</evidence>
<protein>
    <submittedName>
        <fullName evidence="2">Uncharacterized protein</fullName>
    </submittedName>
</protein>
<evidence type="ECO:0000313" key="3">
    <source>
        <dbReference type="Proteomes" id="UP000215405"/>
    </source>
</evidence>
<proteinExistence type="predicted"/>
<sequence length="68" mass="8115">MNESNPARCRDLRQIEHGIRQSQQENRSKRQRFRQDIERLRREIGPVFTGVQNFKDTGEMTSLNCVRP</sequence>
<reference evidence="3" key="1">
    <citation type="journal article" date="2017" name="Int. J. Syst. Evol. Microbiol.">
        <title>Notoacmeibacter marinus gen. nov., sp. nov., isolated from the gut of a limpet and proposal of Notoacmeibacteraceae fam. nov. in the order Rhizobiales of the class Alphaproteobacteria.</title>
        <authorList>
            <person name="Huang Z."/>
            <person name="Guo F."/>
            <person name="Lai Q."/>
        </authorList>
    </citation>
    <scope>NUCLEOTIDE SEQUENCE [LARGE SCALE GENOMIC DNA]</scope>
    <source>
        <strain evidence="3">XMTR2A4</strain>
    </source>
</reference>
<name>A0A231UU89_9HYPH</name>
<dbReference type="RefSeq" id="WP_094078258.1">
    <property type="nucleotide sequence ID" value="NZ_NBYO01000003.1"/>
</dbReference>
<dbReference type="EMBL" id="NBYO01000003">
    <property type="protein sequence ID" value="OXS99479.1"/>
    <property type="molecule type" value="Genomic_DNA"/>
</dbReference>
<gene>
    <name evidence="2" type="ORF">B7H23_15145</name>
</gene>
<dbReference type="AlphaFoldDB" id="A0A231UU89"/>
<dbReference type="Proteomes" id="UP000215405">
    <property type="component" value="Unassembled WGS sequence"/>
</dbReference>
<accession>A0A231UU89</accession>
<organism evidence="2 3">
    <name type="scientific">Notoacmeibacter marinus</name>
    <dbReference type="NCBI Taxonomy" id="1876515"/>
    <lineage>
        <taxon>Bacteria</taxon>
        <taxon>Pseudomonadati</taxon>
        <taxon>Pseudomonadota</taxon>
        <taxon>Alphaproteobacteria</taxon>
        <taxon>Hyphomicrobiales</taxon>
        <taxon>Notoacmeibacteraceae</taxon>
        <taxon>Notoacmeibacter</taxon>
    </lineage>
</organism>
<keyword evidence="3" id="KW-1185">Reference proteome</keyword>
<evidence type="ECO:0000313" key="2">
    <source>
        <dbReference type="EMBL" id="OXS99479.1"/>
    </source>
</evidence>
<feature type="region of interest" description="Disordered" evidence="1">
    <location>
        <begin position="1"/>
        <end position="33"/>
    </location>
</feature>
<comment type="caution">
    <text evidence="2">The sequence shown here is derived from an EMBL/GenBank/DDBJ whole genome shotgun (WGS) entry which is preliminary data.</text>
</comment>
<feature type="compositionally biased region" description="Basic and acidic residues" evidence="1">
    <location>
        <begin position="8"/>
        <end position="19"/>
    </location>
</feature>